<dbReference type="InterPro" id="IPR006330">
    <property type="entry name" value="Ado/ade_deaminase"/>
</dbReference>
<evidence type="ECO:0000256" key="7">
    <source>
        <dbReference type="ARBA" id="ARBA00022729"/>
    </source>
</evidence>
<dbReference type="SUPFAM" id="SSF51556">
    <property type="entry name" value="Metallo-dependent hydrolases"/>
    <property type="match status" value="1"/>
</dbReference>
<feature type="domain" description="Adenosine deaminase" evidence="10">
    <location>
        <begin position="252"/>
        <end position="546"/>
    </location>
</feature>
<keyword evidence="5" id="KW-0964">Secreted</keyword>
<gene>
    <name evidence="11" type="ORF">PSALAMII_LOCUS3372</name>
</gene>
<dbReference type="AlphaFoldDB" id="A0A9W4ISS6"/>
<dbReference type="GO" id="GO:0004000">
    <property type="term" value="F:adenosine deaminase activity"/>
    <property type="evidence" value="ECO:0007669"/>
    <property type="project" value="TreeGrafter"/>
</dbReference>
<dbReference type="GO" id="GO:0005576">
    <property type="term" value="C:extracellular region"/>
    <property type="evidence" value="ECO:0007669"/>
    <property type="project" value="UniProtKB-SubCell"/>
</dbReference>
<evidence type="ECO:0000256" key="8">
    <source>
        <dbReference type="ARBA" id="ARBA00022801"/>
    </source>
</evidence>
<evidence type="ECO:0000256" key="5">
    <source>
        <dbReference type="ARBA" id="ARBA00022525"/>
    </source>
</evidence>
<keyword evidence="7" id="KW-0732">Signal</keyword>
<comment type="caution">
    <text evidence="11">The sequence shown here is derived from an EMBL/GenBank/DDBJ whole genome shotgun (WGS) entry which is preliminary data.</text>
</comment>
<keyword evidence="6" id="KW-0479">Metal-binding</keyword>
<evidence type="ECO:0000256" key="6">
    <source>
        <dbReference type="ARBA" id="ARBA00022723"/>
    </source>
</evidence>
<comment type="similarity">
    <text evidence="3">Belongs to the metallo-dependent hydrolases superfamily. Adenosine and AMP deaminases family. ADGF subfamily.</text>
</comment>
<sequence length="594" mass="67805">MGDDHENLEWELEEGIPQFEDPFIQQYLKGRDALIQEEQKRRHGIVETAAKSNFISNRILDANLRKSLSPIAARAAKIVSQIRTQEQHEVWTAGLDEATAHQSDEILYPGVMFNLAKNRMEKTKLWKIVDKMPKGSLLHAHMDAMFDIEFLVDLAFSTPGIHILAPKPLLTDVDYEWAPVSFQYSSQPLEASEDKPSIWSETYEASSLVPIQKAASSFPKGGEKGFREWLSSRCVLLPEHSYHHYHGVDAIWSHFAKTFPVIDSILMYEPIFKTGLLRLLGQLAADGIRYVEFRYGFSNNYRREGHDEPDEDLFGWFRMVEEVVEQFKKTEAGKDFYGVRIIWVTLRRFSNKAIVETMKQCIATKQEFPDMICGFDLVGQEDLGRPLADLVPVLFWFRKQCAEEEVDIPFFFHAGECLGDGDETDQNLFDAILLGTRRIGHGFSLFKHPLLIDLVKEKKILIECCPISNEVLRLTSSIKAHPLPALLARGVPVSLCNDDPAILGHGRHGLTHDFWQVLQGLENVDLVGLSMMAQNSIRWSCYEDQSPAEWKAGIQNGVMGKGLKSERLREFGSEFEKFCEWIVLEFAEFDVDDD</sequence>
<reference evidence="11" key="1">
    <citation type="submission" date="2021-07" db="EMBL/GenBank/DDBJ databases">
        <authorList>
            <person name="Branca A.L. A."/>
        </authorList>
    </citation>
    <scope>NUCLEOTIDE SEQUENCE</scope>
</reference>
<evidence type="ECO:0000256" key="9">
    <source>
        <dbReference type="ARBA" id="ARBA00047764"/>
    </source>
</evidence>
<accession>A0A9W4ISS6</accession>
<dbReference type="EMBL" id="CAJVPD010000144">
    <property type="protein sequence ID" value="CAG8357282.1"/>
    <property type="molecule type" value="Genomic_DNA"/>
</dbReference>
<evidence type="ECO:0000256" key="1">
    <source>
        <dbReference type="ARBA" id="ARBA00001947"/>
    </source>
</evidence>
<dbReference type="GO" id="GO:0006154">
    <property type="term" value="P:adenosine catabolic process"/>
    <property type="evidence" value="ECO:0007669"/>
    <property type="project" value="TreeGrafter"/>
</dbReference>
<dbReference type="InterPro" id="IPR032466">
    <property type="entry name" value="Metal_Hydrolase"/>
</dbReference>
<evidence type="ECO:0000256" key="2">
    <source>
        <dbReference type="ARBA" id="ARBA00004613"/>
    </source>
</evidence>
<dbReference type="GO" id="GO:0046103">
    <property type="term" value="P:inosine biosynthetic process"/>
    <property type="evidence" value="ECO:0007669"/>
    <property type="project" value="TreeGrafter"/>
</dbReference>
<dbReference type="FunFam" id="3.20.20.140:FF:000017">
    <property type="entry name" value="Adenosine deaminase 2"/>
    <property type="match status" value="1"/>
</dbReference>
<evidence type="ECO:0000313" key="12">
    <source>
        <dbReference type="Proteomes" id="UP001152592"/>
    </source>
</evidence>
<comment type="catalytic activity">
    <reaction evidence="9">
        <text>adenosine + H2O + H(+) = inosine + NH4(+)</text>
        <dbReference type="Rhea" id="RHEA:24408"/>
        <dbReference type="ChEBI" id="CHEBI:15377"/>
        <dbReference type="ChEBI" id="CHEBI:15378"/>
        <dbReference type="ChEBI" id="CHEBI:16335"/>
        <dbReference type="ChEBI" id="CHEBI:17596"/>
        <dbReference type="ChEBI" id="CHEBI:28938"/>
        <dbReference type="EC" id="3.5.4.4"/>
    </reaction>
</comment>
<keyword evidence="8" id="KW-0378">Hydrolase</keyword>
<dbReference type="EC" id="3.5.4.4" evidence="4"/>
<evidence type="ECO:0000313" key="11">
    <source>
        <dbReference type="EMBL" id="CAG8357282.1"/>
    </source>
</evidence>
<evidence type="ECO:0000256" key="4">
    <source>
        <dbReference type="ARBA" id="ARBA00012784"/>
    </source>
</evidence>
<organism evidence="11 12">
    <name type="scientific">Penicillium salamii</name>
    <dbReference type="NCBI Taxonomy" id="1612424"/>
    <lineage>
        <taxon>Eukaryota</taxon>
        <taxon>Fungi</taxon>
        <taxon>Dikarya</taxon>
        <taxon>Ascomycota</taxon>
        <taxon>Pezizomycotina</taxon>
        <taxon>Eurotiomycetes</taxon>
        <taxon>Eurotiomycetidae</taxon>
        <taxon>Eurotiales</taxon>
        <taxon>Aspergillaceae</taxon>
        <taxon>Penicillium</taxon>
    </lineage>
</organism>
<dbReference type="Proteomes" id="UP001152592">
    <property type="component" value="Unassembled WGS sequence"/>
</dbReference>
<dbReference type="PANTHER" id="PTHR11409">
    <property type="entry name" value="ADENOSINE DEAMINASE"/>
    <property type="match status" value="1"/>
</dbReference>
<dbReference type="GO" id="GO:0046872">
    <property type="term" value="F:metal ion binding"/>
    <property type="evidence" value="ECO:0007669"/>
    <property type="project" value="UniProtKB-KW"/>
</dbReference>
<dbReference type="InterPro" id="IPR001365">
    <property type="entry name" value="A_deaminase_dom"/>
</dbReference>
<comment type="subcellular location">
    <subcellularLocation>
        <location evidence="2">Secreted</location>
    </subcellularLocation>
</comment>
<protein>
    <recommendedName>
        <fullName evidence="4">adenosine deaminase</fullName>
        <ecNumber evidence="4">3.5.4.4</ecNumber>
    </recommendedName>
</protein>
<dbReference type="Pfam" id="PF00962">
    <property type="entry name" value="A_deaminase"/>
    <property type="match status" value="1"/>
</dbReference>
<name>A0A9W4ISS6_9EURO</name>
<dbReference type="OrthoDB" id="414175at2759"/>
<comment type="cofactor">
    <cofactor evidence="1">
        <name>Zn(2+)</name>
        <dbReference type="ChEBI" id="CHEBI:29105"/>
    </cofactor>
</comment>
<proteinExistence type="inferred from homology"/>
<dbReference type="PANTHER" id="PTHR11409:SF39">
    <property type="entry name" value="ADENOSINE DEAMINASE 2"/>
    <property type="match status" value="1"/>
</dbReference>
<dbReference type="Gene3D" id="3.20.20.140">
    <property type="entry name" value="Metal-dependent hydrolases"/>
    <property type="match status" value="1"/>
</dbReference>
<evidence type="ECO:0000259" key="10">
    <source>
        <dbReference type="Pfam" id="PF00962"/>
    </source>
</evidence>
<evidence type="ECO:0000256" key="3">
    <source>
        <dbReference type="ARBA" id="ARBA00006083"/>
    </source>
</evidence>